<dbReference type="InParanoid" id="A0A5C3NRM3"/>
<reference evidence="2 3" key="1">
    <citation type="journal article" date="2019" name="Nat. Ecol. Evol.">
        <title>Megaphylogeny resolves global patterns of mushroom evolution.</title>
        <authorList>
            <person name="Varga T."/>
            <person name="Krizsan K."/>
            <person name="Foldi C."/>
            <person name="Dima B."/>
            <person name="Sanchez-Garcia M."/>
            <person name="Sanchez-Ramirez S."/>
            <person name="Szollosi G.J."/>
            <person name="Szarkandi J.G."/>
            <person name="Papp V."/>
            <person name="Albert L."/>
            <person name="Andreopoulos W."/>
            <person name="Angelini C."/>
            <person name="Antonin V."/>
            <person name="Barry K.W."/>
            <person name="Bougher N.L."/>
            <person name="Buchanan P."/>
            <person name="Buyck B."/>
            <person name="Bense V."/>
            <person name="Catcheside P."/>
            <person name="Chovatia M."/>
            <person name="Cooper J."/>
            <person name="Damon W."/>
            <person name="Desjardin D."/>
            <person name="Finy P."/>
            <person name="Geml J."/>
            <person name="Haridas S."/>
            <person name="Hughes K."/>
            <person name="Justo A."/>
            <person name="Karasinski D."/>
            <person name="Kautmanova I."/>
            <person name="Kiss B."/>
            <person name="Kocsube S."/>
            <person name="Kotiranta H."/>
            <person name="LaButti K.M."/>
            <person name="Lechner B.E."/>
            <person name="Liimatainen K."/>
            <person name="Lipzen A."/>
            <person name="Lukacs Z."/>
            <person name="Mihaltcheva S."/>
            <person name="Morgado L.N."/>
            <person name="Niskanen T."/>
            <person name="Noordeloos M.E."/>
            <person name="Ohm R.A."/>
            <person name="Ortiz-Santana B."/>
            <person name="Ovrebo C."/>
            <person name="Racz N."/>
            <person name="Riley R."/>
            <person name="Savchenko A."/>
            <person name="Shiryaev A."/>
            <person name="Soop K."/>
            <person name="Spirin V."/>
            <person name="Szebenyi C."/>
            <person name="Tomsovsky M."/>
            <person name="Tulloss R.E."/>
            <person name="Uehling J."/>
            <person name="Grigoriev I.V."/>
            <person name="Vagvolgyi C."/>
            <person name="Papp T."/>
            <person name="Martin F.M."/>
            <person name="Miettinen O."/>
            <person name="Hibbett D.S."/>
            <person name="Nagy L.G."/>
        </authorList>
    </citation>
    <scope>NUCLEOTIDE SEQUENCE [LARGE SCALE GENOMIC DNA]</scope>
    <source>
        <strain evidence="2 3">HHB13444</strain>
    </source>
</reference>
<gene>
    <name evidence="2" type="ORF">K466DRAFT_605672</name>
</gene>
<sequence length="225" mass="25168">MTSVRTSPASSPSSPSSPWSSPTAASPASLDLSVCCPRHHTHRVPTLPPSALFPRHGRPQNDVLEPRISHKVVALLHSKLDWTYHKGLNAAEDSYAQVPVARTCPRSVFLQNVATCAESGAELISSLLEDPGVSEFWQCRPFKNMNTVPAVVQNSPQRRNFEMRKLEIVITWSQDPLLFHISIICTNTWAHFPPVPRRPGYCEYAFFYFSLVSSYSNIFAKRAPH</sequence>
<evidence type="ECO:0000313" key="2">
    <source>
        <dbReference type="EMBL" id="TFK80034.1"/>
    </source>
</evidence>
<proteinExistence type="predicted"/>
<feature type="compositionally biased region" description="Low complexity" evidence="1">
    <location>
        <begin position="7"/>
        <end position="24"/>
    </location>
</feature>
<dbReference type="AlphaFoldDB" id="A0A5C3NRM3"/>
<organism evidence="2 3">
    <name type="scientific">Polyporus arcularius HHB13444</name>
    <dbReference type="NCBI Taxonomy" id="1314778"/>
    <lineage>
        <taxon>Eukaryota</taxon>
        <taxon>Fungi</taxon>
        <taxon>Dikarya</taxon>
        <taxon>Basidiomycota</taxon>
        <taxon>Agaricomycotina</taxon>
        <taxon>Agaricomycetes</taxon>
        <taxon>Polyporales</taxon>
        <taxon>Polyporaceae</taxon>
        <taxon>Polyporus</taxon>
    </lineage>
</organism>
<dbReference type="EMBL" id="ML211863">
    <property type="protein sequence ID" value="TFK80034.1"/>
    <property type="molecule type" value="Genomic_DNA"/>
</dbReference>
<accession>A0A5C3NRM3</accession>
<name>A0A5C3NRM3_9APHY</name>
<keyword evidence="3" id="KW-1185">Reference proteome</keyword>
<dbReference type="Proteomes" id="UP000308197">
    <property type="component" value="Unassembled WGS sequence"/>
</dbReference>
<protein>
    <submittedName>
        <fullName evidence="2">Uncharacterized protein</fullName>
    </submittedName>
</protein>
<dbReference type="STRING" id="1314778.A0A5C3NRM3"/>
<evidence type="ECO:0000256" key="1">
    <source>
        <dbReference type="SAM" id="MobiDB-lite"/>
    </source>
</evidence>
<feature type="region of interest" description="Disordered" evidence="1">
    <location>
        <begin position="1"/>
        <end position="24"/>
    </location>
</feature>
<evidence type="ECO:0000313" key="3">
    <source>
        <dbReference type="Proteomes" id="UP000308197"/>
    </source>
</evidence>